<dbReference type="InterPro" id="IPR052934">
    <property type="entry name" value="Methyl-DNA_Rec/Restrict_Enz"/>
</dbReference>
<evidence type="ECO:0000256" key="1">
    <source>
        <dbReference type="SAM" id="MobiDB-lite"/>
    </source>
</evidence>
<dbReference type="SUPFAM" id="SSF52540">
    <property type="entry name" value="P-loop containing nucleoside triphosphate hydrolases"/>
    <property type="match status" value="1"/>
</dbReference>
<organism evidence="3 4">
    <name type="scientific">Segatella copri</name>
    <dbReference type="NCBI Taxonomy" id="165179"/>
    <lineage>
        <taxon>Bacteria</taxon>
        <taxon>Pseudomonadati</taxon>
        <taxon>Bacteroidota</taxon>
        <taxon>Bacteroidia</taxon>
        <taxon>Bacteroidales</taxon>
        <taxon>Prevotellaceae</taxon>
        <taxon>Segatella</taxon>
    </lineage>
</organism>
<dbReference type="PANTHER" id="PTHR37291">
    <property type="entry name" value="5-METHYLCYTOSINE-SPECIFIC RESTRICTION ENZYME B"/>
    <property type="match status" value="1"/>
</dbReference>
<dbReference type="Proteomes" id="UP001206014">
    <property type="component" value="Unassembled WGS sequence"/>
</dbReference>
<dbReference type="GO" id="GO:0016887">
    <property type="term" value="F:ATP hydrolysis activity"/>
    <property type="evidence" value="ECO:0007669"/>
    <property type="project" value="InterPro"/>
</dbReference>
<dbReference type="Gene3D" id="3.40.50.300">
    <property type="entry name" value="P-loop containing nucleotide triphosphate hydrolases"/>
    <property type="match status" value="1"/>
</dbReference>
<proteinExistence type="predicted"/>
<feature type="compositionally biased region" description="Acidic residues" evidence="1">
    <location>
        <begin position="569"/>
        <end position="583"/>
    </location>
</feature>
<sequence length="697" mass="79686">MEELLDLGVLKASLSELIAHSNMDDCVLPDEFKAKFRSFGEYKIELYNMYTLQVSSKKSLLVIPNQWVYIAACCCQYYIELVKYKKKLEDFGFTDDMYEACHPSKDNKGIPENQKTKEVCKEKAEHFLESYDGTDKELLVKFLWDYEFWGGGKNIKRSNDFTDSPVLNIANTINASSSLIGAIVKGLANQNCLNLLLESTEWKSFEGSSPSTTSTKKNPESTIPLQQIFYGAPGTGKSHAINELTAGKDVIRTTFHPDTDYSTFVGAYKPTTKSVPVTTVIGTNAVPVKLNGKEMMEDKIVYEYVSQAFLQAYVAAWRKYCDVQEGEEPMDEFLVIEEINRGNCAQIFGDLFQLLDRGDEGFSEYPIKADSDMKKLLEHEFKGLEIKNKEGINALFKGGKDIVAEVLAGDILLLPNNLYIWATMNTSDQSLFPIDSAFKRRWDWNYVPISDAGKNWMIEVNGARYGWWKFLEAINDKVYHATYSEDKKMGYFFCKANDGVISADKFVSKVIFYLWNDVFKDSEFEGDTFKDEDGEKLSFDKFYSVENNQVKVNEKKIVKFLSNLNLEPDSEADEDNSEEGFETEGDKKLPRTPKVFTVEFPDGTVINENNKFDTYHKTLSKIGIEQVEKIAAEMKYHRRHTPLVTKSKYEAILNDPTFSYIQEGDCFIVKGINNITMYRMVMLLDNRLDLQLKVCYE</sequence>
<dbReference type="PANTHER" id="PTHR37291:SF1">
    <property type="entry name" value="TYPE IV METHYL-DIRECTED RESTRICTION ENZYME ECOKMCRB SUBUNIT"/>
    <property type="match status" value="1"/>
</dbReference>
<reference evidence="3" key="1">
    <citation type="submission" date="2022-07" db="EMBL/GenBank/DDBJ databases">
        <title>Prevotella copri.</title>
        <authorList>
            <person name="Yang C."/>
        </authorList>
    </citation>
    <scope>NUCLEOTIDE SEQUENCE</scope>
    <source>
        <strain evidence="3">HF88</strain>
    </source>
</reference>
<name>A0AAW5I125_9BACT</name>
<dbReference type="InterPro" id="IPR011704">
    <property type="entry name" value="ATPase_dyneun-rel_AAA"/>
</dbReference>
<dbReference type="RefSeq" id="WP_234563611.1">
    <property type="nucleotide sequence ID" value="NZ_JAJTTD010000001.1"/>
</dbReference>
<feature type="region of interest" description="Disordered" evidence="1">
    <location>
        <begin position="569"/>
        <end position="588"/>
    </location>
</feature>
<dbReference type="AlphaFoldDB" id="A0AAW5I125"/>
<evidence type="ECO:0000313" key="4">
    <source>
        <dbReference type="Proteomes" id="UP001206014"/>
    </source>
</evidence>
<dbReference type="InterPro" id="IPR027417">
    <property type="entry name" value="P-loop_NTPase"/>
</dbReference>
<dbReference type="Pfam" id="PF07728">
    <property type="entry name" value="AAA_5"/>
    <property type="match status" value="1"/>
</dbReference>
<feature type="domain" description="ATPase dynein-related AAA" evidence="2">
    <location>
        <begin position="228"/>
        <end position="441"/>
    </location>
</feature>
<dbReference type="EMBL" id="JANDXR010000001">
    <property type="protein sequence ID" value="MCP9500224.1"/>
    <property type="molecule type" value="Genomic_DNA"/>
</dbReference>
<accession>A0AAW5I125</accession>
<evidence type="ECO:0000259" key="2">
    <source>
        <dbReference type="Pfam" id="PF07728"/>
    </source>
</evidence>
<protein>
    <submittedName>
        <fullName evidence="3">AAA family ATPase</fullName>
    </submittedName>
</protein>
<gene>
    <name evidence="3" type="ORF">NND11_01440</name>
</gene>
<comment type="caution">
    <text evidence="3">The sequence shown here is derived from an EMBL/GenBank/DDBJ whole genome shotgun (WGS) entry which is preliminary data.</text>
</comment>
<evidence type="ECO:0000313" key="3">
    <source>
        <dbReference type="EMBL" id="MCP9500224.1"/>
    </source>
</evidence>
<dbReference type="GO" id="GO:0005524">
    <property type="term" value="F:ATP binding"/>
    <property type="evidence" value="ECO:0007669"/>
    <property type="project" value="InterPro"/>
</dbReference>